<evidence type="ECO:0000313" key="2">
    <source>
        <dbReference type="EMBL" id="OCT87622.1"/>
    </source>
</evidence>
<evidence type="ECO:0000313" key="3">
    <source>
        <dbReference type="Proteomes" id="UP000694892"/>
    </source>
</evidence>
<dbReference type="AlphaFoldDB" id="A0A974D9A3"/>
<dbReference type="EMBL" id="CM004471">
    <property type="protein sequence ID" value="OCT87622.1"/>
    <property type="molecule type" value="Genomic_DNA"/>
</dbReference>
<sequence length="73" mass="8470">MVFLCIFALINKCEYALLWRIQKPMVIWQFSLLGIRAITQKKCSVICAHSDGFVTVYIKIKAWLTLTNVFCNI</sequence>
<accession>A0A974D9A3</accession>
<organism evidence="2 3">
    <name type="scientific">Xenopus laevis</name>
    <name type="common">African clawed frog</name>
    <dbReference type="NCBI Taxonomy" id="8355"/>
    <lineage>
        <taxon>Eukaryota</taxon>
        <taxon>Metazoa</taxon>
        <taxon>Chordata</taxon>
        <taxon>Craniata</taxon>
        <taxon>Vertebrata</taxon>
        <taxon>Euteleostomi</taxon>
        <taxon>Amphibia</taxon>
        <taxon>Batrachia</taxon>
        <taxon>Anura</taxon>
        <taxon>Pipoidea</taxon>
        <taxon>Pipidae</taxon>
        <taxon>Xenopodinae</taxon>
        <taxon>Xenopus</taxon>
        <taxon>Xenopus</taxon>
    </lineage>
</organism>
<proteinExistence type="predicted"/>
<keyword evidence="1" id="KW-0732">Signal</keyword>
<evidence type="ECO:0008006" key="4">
    <source>
        <dbReference type="Google" id="ProtNLM"/>
    </source>
</evidence>
<gene>
    <name evidence="2" type="ORF">XELAEV_18021319mg</name>
</gene>
<feature type="signal peptide" evidence="1">
    <location>
        <begin position="1"/>
        <end position="15"/>
    </location>
</feature>
<reference evidence="3" key="1">
    <citation type="journal article" date="2016" name="Nature">
        <title>Genome evolution in the allotetraploid frog Xenopus laevis.</title>
        <authorList>
            <person name="Session A.M."/>
            <person name="Uno Y."/>
            <person name="Kwon T."/>
            <person name="Chapman J.A."/>
            <person name="Toyoda A."/>
            <person name="Takahashi S."/>
            <person name="Fukui A."/>
            <person name="Hikosaka A."/>
            <person name="Suzuki A."/>
            <person name="Kondo M."/>
            <person name="van Heeringen S.J."/>
            <person name="Quigley I."/>
            <person name="Heinz S."/>
            <person name="Ogino H."/>
            <person name="Ochi H."/>
            <person name="Hellsten U."/>
            <person name="Lyons J.B."/>
            <person name="Simakov O."/>
            <person name="Putnam N."/>
            <person name="Stites J."/>
            <person name="Kuroki Y."/>
            <person name="Tanaka T."/>
            <person name="Michiue T."/>
            <person name="Watanabe M."/>
            <person name="Bogdanovic O."/>
            <person name="Lister R."/>
            <person name="Georgiou G."/>
            <person name="Paranjpe S.S."/>
            <person name="van Kruijsbergen I."/>
            <person name="Shu S."/>
            <person name="Carlson J."/>
            <person name="Kinoshita T."/>
            <person name="Ohta Y."/>
            <person name="Mawaribuchi S."/>
            <person name="Jenkins J."/>
            <person name="Grimwood J."/>
            <person name="Schmutz J."/>
            <person name="Mitros T."/>
            <person name="Mozaffari S.V."/>
            <person name="Suzuki Y."/>
            <person name="Haramoto Y."/>
            <person name="Yamamoto T.S."/>
            <person name="Takagi C."/>
            <person name="Heald R."/>
            <person name="Miller K."/>
            <person name="Haudenschild C."/>
            <person name="Kitzman J."/>
            <person name="Nakayama T."/>
            <person name="Izutsu Y."/>
            <person name="Robert J."/>
            <person name="Fortriede J."/>
            <person name="Burns K."/>
            <person name="Lotay V."/>
            <person name="Karimi K."/>
            <person name="Yasuoka Y."/>
            <person name="Dichmann D.S."/>
            <person name="Flajnik M.F."/>
            <person name="Houston D.W."/>
            <person name="Shendure J."/>
            <person name="DuPasquier L."/>
            <person name="Vize P.D."/>
            <person name="Zorn A.M."/>
            <person name="Ito M."/>
            <person name="Marcotte E.M."/>
            <person name="Wallingford J.B."/>
            <person name="Ito Y."/>
            <person name="Asashima M."/>
            <person name="Ueno N."/>
            <person name="Matsuda Y."/>
            <person name="Veenstra G.J."/>
            <person name="Fujiyama A."/>
            <person name="Harland R.M."/>
            <person name="Taira M."/>
            <person name="Rokhsar D.S."/>
        </authorList>
    </citation>
    <scope>NUCLEOTIDE SEQUENCE [LARGE SCALE GENOMIC DNA]</scope>
    <source>
        <strain evidence="3">J</strain>
    </source>
</reference>
<protein>
    <recommendedName>
        <fullName evidence="4">Secreted protein</fullName>
    </recommendedName>
</protein>
<evidence type="ECO:0000256" key="1">
    <source>
        <dbReference type="SAM" id="SignalP"/>
    </source>
</evidence>
<feature type="chain" id="PRO_5037494055" description="Secreted protein" evidence="1">
    <location>
        <begin position="16"/>
        <end position="73"/>
    </location>
</feature>
<dbReference type="Proteomes" id="UP000694892">
    <property type="component" value="Chromosome 3S"/>
</dbReference>
<name>A0A974D9A3_XENLA</name>